<dbReference type="Gene3D" id="3.30.450.180">
    <property type="match status" value="1"/>
</dbReference>
<dbReference type="Pfam" id="PF17765">
    <property type="entry name" value="MLTR_LBD"/>
    <property type="match status" value="1"/>
</dbReference>
<feature type="domain" description="MmyB-like transcription regulator ligand binding" evidence="1">
    <location>
        <begin position="13"/>
        <end position="90"/>
    </location>
</feature>
<evidence type="ECO:0000259" key="1">
    <source>
        <dbReference type="Pfam" id="PF17765"/>
    </source>
</evidence>
<sequence>MRRFESIFSTLHALLELVEELSHASDDFRQMWARHDVRAKTHDTIRFRHRRVGELTLSCDVFSVDNAPGQKLVVCQAEPGSDSERALSRLNAFAEPRAR</sequence>
<evidence type="ECO:0000313" key="2">
    <source>
        <dbReference type="EMBL" id="GII39954.1"/>
    </source>
</evidence>
<dbReference type="AlphaFoldDB" id="A0A8J3U797"/>
<evidence type="ECO:0000313" key="3">
    <source>
        <dbReference type="Proteomes" id="UP000622547"/>
    </source>
</evidence>
<name>A0A8J3U797_9ACTN</name>
<proteinExistence type="predicted"/>
<keyword evidence="3" id="KW-1185">Reference proteome</keyword>
<protein>
    <recommendedName>
        <fullName evidence="1">MmyB-like transcription regulator ligand binding domain-containing protein</fullName>
    </recommendedName>
</protein>
<dbReference type="Proteomes" id="UP000622547">
    <property type="component" value="Unassembled WGS sequence"/>
</dbReference>
<dbReference type="PANTHER" id="PTHR35010">
    <property type="entry name" value="BLL4672 PROTEIN-RELATED"/>
    <property type="match status" value="1"/>
</dbReference>
<reference evidence="2 3" key="1">
    <citation type="submission" date="2021-01" db="EMBL/GenBank/DDBJ databases">
        <title>Whole genome shotgun sequence of Planotetraspora phitsanulokensis NBRC 104273.</title>
        <authorList>
            <person name="Komaki H."/>
            <person name="Tamura T."/>
        </authorList>
    </citation>
    <scope>NUCLEOTIDE SEQUENCE [LARGE SCALE GENOMIC DNA]</scope>
    <source>
        <strain evidence="2 3">NBRC 104273</strain>
    </source>
</reference>
<dbReference type="InterPro" id="IPR041413">
    <property type="entry name" value="MLTR_LBD"/>
</dbReference>
<organism evidence="2 3">
    <name type="scientific">Planotetraspora phitsanulokensis</name>
    <dbReference type="NCBI Taxonomy" id="575192"/>
    <lineage>
        <taxon>Bacteria</taxon>
        <taxon>Bacillati</taxon>
        <taxon>Actinomycetota</taxon>
        <taxon>Actinomycetes</taxon>
        <taxon>Streptosporangiales</taxon>
        <taxon>Streptosporangiaceae</taxon>
        <taxon>Planotetraspora</taxon>
    </lineage>
</organism>
<accession>A0A8J3U797</accession>
<comment type="caution">
    <text evidence="2">The sequence shown here is derived from an EMBL/GenBank/DDBJ whole genome shotgun (WGS) entry which is preliminary data.</text>
</comment>
<dbReference type="EMBL" id="BOOP01000022">
    <property type="protein sequence ID" value="GII39954.1"/>
    <property type="molecule type" value="Genomic_DNA"/>
</dbReference>
<gene>
    <name evidence="2" type="ORF">Pph01_49570</name>
</gene>
<dbReference type="RefSeq" id="WP_204075505.1">
    <property type="nucleotide sequence ID" value="NZ_BAABHI010000003.1"/>
</dbReference>
<dbReference type="PANTHER" id="PTHR35010:SF2">
    <property type="entry name" value="BLL4672 PROTEIN"/>
    <property type="match status" value="1"/>
</dbReference>